<dbReference type="PANTHER" id="PTHR23282:SF142">
    <property type="entry name" value="MAM DOMAIN-CONTAINING PROTEIN"/>
    <property type="match status" value="1"/>
</dbReference>
<reference evidence="2" key="1">
    <citation type="submission" date="2014-12" db="EMBL/GenBank/DDBJ databases">
        <title>Insight into the proteome of Arion vulgaris.</title>
        <authorList>
            <person name="Aradska J."/>
            <person name="Bulat T."/>
            <person name="Smidak R."/>
            <person name="Sarate P."/>
            <person name="Gangsoo J."/>
            <person name="Sialana F."/>
            <person name="Bilban M."/>
            <person name="Lubec G."/>
        </authorList>
    </citation>
    <scope>NUCLEOTIDE SEQUENCE</scope>
    <source>
        <tissue evidence="2">Skin</tissue>
    </source>
</reference>
<protein>
    <recommendedName>
        <fullName evidence="1">MAM domain-containing protein</fullName>
    </recommendedName>
</protein>
<dbReference type="InterPro" id="IPR013320">
    <property type="entry name" value="ConA-like_dom_sf"/>
</dbReference>
<gene>
    <name evidence="2" type="primary">ORF18906</name>
</gene>
<dbReference type="AlphaFoldDB" id="A0A0B6Y9P3"/>
<evidence type="ECO:0000259" key="1">
    <source>
        <dbReference type="PROSITE" id="PS50060"/>
    </source>
</evidence>
<feature type="domain" description="MAM" evidence="1">
    <location>
        <begin position="1"/>
        <end position="65"/>
    </location>
</feature>
<organism evidence="2">
    <name type="scientific">Arion vulgaris</name>
    <dbReference type="NCBI Taxonomy" id="1028688"/>
    <lineage>
        <taxon>Eukaryota</taxon>
        <taxon>Metazoa</taxon>
        <taxon>Spiralia</taxon>
        <taxon>Lophotrochozoa</taxon>
        <taxon>Mollusca</taxon>
        <taxon>Gastropoda</taxon>
        <taxon>Heterobranchia</taxon>
        <taxon>Euthyneura</taxon>
        <taxon>Panpulmonata</taxon>
        <taxon>Eupulmonata</taxon>
        <taxon>Stylommatophora</taxon>
        <taxon>Helicina</taxon>
        <taxon>Arionoidea</taxon>
        <taxon>Arionidae</taxon>
        <taxon>Arion</taxon>
    </lineage>
</organism>
<dbReference type="SUPFAM" id="SSF49899">
    <property type="entry name" value="Concanavalin A-like lectins/glucanases"/>
    <property type="match status" value="1"/>
</dbReference>
<proteinExistence type="predicted"/>
<dbReference type="PROSITE" id="PS50060">
    <property type="entry name" value="MAM_2"/>
    <property type="match status" value="1"/>
</dbReference>
<dbReference type="GO" id="GO:0016020">
    <property type="term" value="C:membrane"/>
    <property type="evidence" value="ECO:0007669"/>
    <property type="project" value="InterPro"/>
</dbReference>
<sequence length="101" mass="11099">RGDVLRSAWRAFGNQGDVWTSARLAIPQELAMAGYQIAFEGITEKGYLGDISIDDVSVRDGPCPQHGNLTPVHVEINSTVIIKNAKTLLSKQRKRQRVAVP</sequence>
<dbReference type="EMBL" id="HACG01006192">
    <property type="protein sequence ID" value="CEK53057.1"/>
    <property type="molecule type" value="Transcribed_RNA"/>
</dbReference>
<accession>A0A0B6Y9P3</accession>
<dbReference type="InterPro" id="IPR000998">
    <property type="entry name" value="MAM_dom"/>
</dbReference>
<name>A0A0B6Y9P3_9EUPU</name>
<dbReference type="Gene3D" id="2.60.120.200">
    <property type="match status" value="1"/>
</dbReference>
<evidence type="ECO:0000313" key="2">
    <source>
        <dbReference type="EMBL" id="CEK53057.1"/>
    </source>
</evidence>
<feature type="non-terminal residue" evidence="2">
    <location>
        <position position="1"/>
    </location>
</feature>
<dbReference type="PANTHER" id="PTHR23282">
    <property type="entry name" value="APICAL ENDOSOMAL GLYCOPROTEIN PRECURSOR"/>
    <property type="match status" value="1"/>
</dbReference>
<dbReference type="InterPro" id="IPR051560">
    <property type="entry name" value="MAM_domain-containing"/>
</dbReference>
<dbReference type="Pfam" id="PF00629">
    <property type="entry name" value="MAM"/>
    <property type="match status" value="1"/>
</dbReference>